<evidence type="ECO:0000313" key="2">
    <source>
        <dbReference type="Proteomes" id="UP000036202"/>
    </source>
</evidence>
<dbReference type="Pfam" id="PF10720">
    <property type="entry name" value="DUF2515"/>
    <property type="match status" value="1"/>
</dbReference>
<protein>
    <submittedName>
        <fullName evidence="1">Uncharacterized protein</fullName>
    </submittedName>
</protein>
<dbReference type="AlphaFoldDB" id="A0A1X7F2B8"/>
<name>A0A1X7F2B8_9BACI</name>
<dbReference type="OrthoDB" id="2690514at2"/>
<accession>A0A1X7F2B8</accession>
<reference evidence="1 2" key="1">
    <citation type="journal article" date="2015" name="PLoS ONE">
        <title>Genome Sequence of Bacillus endophyticus and Analysis of Its Companion Mechanism in the Ketogulonigenium vulgare-Bacillus Strain Consortium.</title>
        <authorList>
            <person name="Jia N."/>
            <person name="Du J."/>
            <person name="Ding M.Z."/>
            <person name="Gao F."/>
            <person name="Yuan Y.J."/>
        </authorList>
    </citation>
    <scope>NUCLEOTIDE SEQUENCE [LARGE SCALE GENOMIC DNA]</scope>
    <source>
        <strain evidence="1 2">Hbe603</strain>
    </source>
</reference>
<keyword evidence="2" id="KW-1185">Reference proteome</keyword>
<gene>
    <name evidence="1" type="ORF">BEH_05490</name>
</gene>
<dbReference type="RefSeq" id="WP_046216771.1">
    <property type="nucleotide sequence ID" value="NZ_CP011974.1"/>
</dbReference>
<proteinExistence type="predicted"/>
<dbReference type="KEGG" id="beo:BEH_05490"/>
<accession>A0A0H4KTI9</accession>
<organism evidence="1 2">
    <name type="scientific">Priestia filamentosa</name>
    <dbReference type="NCBI Taxonomy" id="1402861"/>
    <lineage>
        <taxon>Bacteria</taxon>
        <taxon>Bacillati</taxon>
        <taxon>Bacillota</taxon>
        <taxon>Bacilli</taxon>
        <taxon>Bacillales</taxon>
        <taxon>Bacillaceae</taxon>
        <taxon>Priestia</taxon>
    </lineage>
</organism>
<evidence type="ECO:0000313" key="1">
    <source>
        <dbReference type="EMBL" id="AKO91603.1"/>
    </source>
</evidence>
<dbReference type="InterPro" id="IPR019658">
    <property type="entry name" value="DUF2515"/>
</dbReference>
<dbReference type="PATRIC" id="fig|135735.6.peg.1082"/>
<dbReference type="Proteomes" id="UP000036202">
    <property type="component" value="Chromosome"/>
</dbReference>
<dbReference type="GeneID" id="93702337"/>
<reference evidence="2" key="2">
    <citation type="submission" date="2015-06" db="EMBL/GenBank/DDBJ databases">
        <title>Genome Sequence of Bacillus endophyticus and Analysis of its Companion Mechanism in the Ketogulonigenium vulgare-Bacillus strain Consortium.</title>
        <authorList>
            <person name="Jia N."/>
            <person name="Du J."/>
            <person name="Ding M.-Z."/>
            <person name="Gao F."/>
            <person name="Yuan Y.-J."/>
        </authorList>
    </citation>
    <scope>NUCLEOTIDE SEQUENCE [LARGE SCALE GENOMIC DNA]</scope>
    <source>
        <strain evidence="2">Hbe603</strain>
    </source>
</reference>
<sequence length="320" mass="38533">MNEQEIVDYIIKETEKANVDNISRTEAYYAYFKRHKEIEWAFLASMVSRNAGWNMCDLEGAYFSFALKKNLRKRLFLTYERANWLIFKDAYPQLLLYELSKKKKTSLFSLLSKFDVHSFMEEEWTRFWDEGKKKRLVHALIVNEQHIIQQPVISHPVYQKRVFSRPFFKLQEMLHFSSVLFPTMQGELYGLSVYNFLKVEERIELGIKLSELLFHRELFSLFDHFASSTPHTGSRYDYEQYFRKTGKIATPYLRSTFRPVAHHETRRDKWVESREKLEGWLSDTPLAEIVNITRWYKKKQRTLHFYMLVEGRIKELIKGK</sequence>
<dbReference type="EMBL" id="CP011974">
    <property type="protein sequence ID" value="AKO91603.1"/>
    <property type="molecule type" value="Genomic_DNA"/>
</dbReference>